<name>A0ABV7WVX7_9GAMM</name>
<proteinExistence type="inferred from homology"/>
<dbReference type="GO" id="GO:0004557">
    <property type="term" value="F:alpha-galactosidase activity"/>
    <property type="evidence" value="ECO:0007669"/>
    <property type="project" value="UniProtKB-EC"/>
</dbReference>
<dbReference type="Pfam" id="PF02065">
    <property type="entry name" value="Melibiase"/>
    <property type="match status" value="1"/>
</dbReference>
<evidence type="ECO:0000313" key="8">
    <source>
        <dbReference type="Proteomes" id="UP001595710"/>
    </source>
</evidence>
<evidence type="ECO:0000313" key="7">
    <source>
        <dbReference type="EMBL" id="MFC3702223.1"/>
    </source>
</evidence>
<organism evidence="7 8">
    <name type="scientific">Reinekea marina</name>
    <dbReference type="NCBI Taxonomy" id="1310421"/>
    <lineage>
        <taxon>Bacteria</taxon>
        <taxon>Pseudomonadati</taxon>
        <taxon>Pseudomonadota</taxon>
        <taxon>Gammaproteobacteria</taxon>
        <taxon>Oceanospirillales</taxon>
        <taxon>Saccharospirillaceae</taxon>
        <taxon>Reinekea</taxon>
    </lineage>
</organism>
<dbReference type="SUPFAM" id="SSF51445">
    <property type="entry name" value="(Trans)glycosidases"/>
    <property type="match status" value="1"/>
</dbReference>
<dbReference type="PRINTS" id="PR00743">
    <property type="entry name" value="GLHYDRLASE36"/>
</dbReference>
<reference evidence="8" key="1">
    <citation type="journal article" date="2019" name="Int. J. Syst. Evol. Microbiol.">
        <title>The Global Catalogue of Microorganisms (GCM) 10K type strain sequencing project: providing services to taxonomists for standard genome sequencing and annotation.</title>
        <authorList>
            <consortium name="The Broad Institute Genomics Platform"/>
            <consortium name="The Broad Institute Genome Sequencing Center for Infectious Disease"/>
            <person name="Wu L."/>
            <person name="Ma J."/>
        </authorList>
    </citation>
    <scope>NUCLEOTIDE SEQUENCE [LARGE SCALE GENOMIC DNA]</scope>
    <source>
        <strain evidence="8">CECT 8288</strain>
    </source>
</reference>
<gene>
    <name evidence="7" type="ORF">ACFOND_11265</name>
</gene>
<dbReference type="Pfam" id="PF16875">
    <property type="entry name" value="Glyco_hydro_36N"/>
    <property type="match status" value="1"/>
</dbReference>
<evidence type="ECO:0000256" key="4">
    <source>
        <dbReference type="ARBA" id="ARBA00023295"/>
    </source>
</evidence>
<comment type="caution">
    <text evidence="7">The sequence shown here is derived from an EMBL/GenBank/DDBJ whole genome shotgun (WGS) entry which is preliminary data.</text>
</comment>
<dbReference type="RefSeq" id="WP_290281461.1">
    <property type="nucleotide sequence ID" value="NZ_JAUFQI010000001.1"/>
</dbReference>
<dbReference type="Proteomes" id="UP001595710">
    <property type="component" value="Unassembled WGS sequence"/>
</dbReference>
<comment type="catalytic activity">
    <reaction evidence="1 5">
        <text>Hydrolysis of terminal, non-reducing alpha-D-galactose residues in alpha-D-galactosides, including galactose oligosaccharides, galactomannans and galactolipids.</text>
        <dbReference type="EC" id="3.2.1.22"/>
    </reaction>
</comment>
<evidence type="ECO:0000256" key="5">
    <source>
        <dbReference type="PIRNR" id="PIRNR005536"/>
    </source>
</evidence>
<keyword evidence="8" id="KW-1185">Reference proteome</keyword>
<dbReference type="InterPro" id="IPR050985">
    <property type="entry name" value="Alpha-glycosidase_related"/>
</dbReference>
<dbReference type="EC" id="3.2.1.22" evidence="2 5"/>
<dbReference type="Gene3D" id="2.70.98.60">
    <property type="entry name" value="alpha-galactosidase from lactobacil brevis"/>
    <property type="match status" value="1"/>
</dbReference>
<dbReference type="Gene3D" id="3.20.20.70">
    <property type="entry name" value="Aldolase class I"/>
    <property type="match status" value="1"/>
</dbReference>
<evidence type="ECO:0000256" key="2">
    <source>
        <dbReference type="ARBA" id="ARBA00012755"/>
    </source>
</evidence>
<dbReference type="PIRSF" id="PIRSF005536">
    <property type="entry name" value="Agal"/>
    <property type="match status" value="1"/>
</dbReference>
<evidence type="ECO:0000256" key="1">
    <source>
        <dbReference type="ARBA" id="ARBA00001255"/>
    </source>
</evidence>
<dbReference type="InterPro" id="IPR017853">
    <property type="entry name" value="GH"/>
</dbReference>
<sequence length="703" mass="79639">MKVLNSKNTSLVISLENKDARLIYLGPKLKQPYSESELSNLVLPPLAQAGLDEIQHLSLASTYADGTYLNPSLKCHRAGQDWVIQWTNVDCVSEDKQLTLSFNDCHANIRLNLRITIDEATDTFCFETSVTNTGKETLELTQLLTSLPVPSHFKKSMHFSGRWVNEFQPIESTIPTGTLELTNLKGRTSQDHFPGLLLAEHAFRNESGECYGMHLGWSGNHTQRIERNQLGLTQYQAGIYLMPGEALLTMDQSFHNAPLYVTTTQAGLAGISENFQKFVRTNILTFPTSTPRPIHINTWEAVYFDHNQEGLDALAQAAHQVGAERFVLDDGWFKGRRDDTTALGDWVIDQDVYPEGFAPLVKSLSKNNLEFGLWFEPEMVSTDSDLFRAHPDWVLAITNRHQPSGRNQWVLDMSNPSVVDFLFTSIGNVLKAHPIRYIKWDMNRDLLQAGDYTGKAAYADYVHGLYNLLARIRTAFPNVEIESCSSGGGRMDFGILKHTHRFWLSDCNDALERQRMQQWASLFFPAEVLGSHIGPDTSHTTRRTHSMQVRAATALFCHLGIECDLRQLNQADQAELTTYLNLYKDIREDIHSGIRVPLTCPDENQIGFFVKGASNGYISIFQKAMPEFSVPGFLRIPYLIPDQQYQIKVLIQPQHTQHLMKKKPHWLEQPKVKVQGEWLMNKGLPLPVLDPETILILKLEACD</sequence>
<dbReference type="InterPro" id="IPR038417">
    <property type="entry name" value="Alpga-gal_N_sf"/>
</dbReference>
<accession>A0ABV7WVX7</accession>
<keyword evidence="3 5" id="KW-0378">Hydrolase</keyword>
<keyword evidence="4 5" id="KW-0326">Glycosidase</keyword>
<dbReference type="PANTHER" id="PTHR43053:SF3">
    <property type="entry name" value="ALPHA-GALACTOSIDASE C-RELATED"/>
    <property type="match status" value="1"/>
</dbReference>
<dbReference type="InterPro" id="IPR031704">
    <property type="entry name" value="Glyco_hydro_36_N"/>
</dbReference>
<feature type="domain" description="Glycosyl hydrolase family 36 N-terminal" evidence="6">
    <location>
        <begin position="20"/>
        <end position="240"/>
    </location>
</feature>
<dbReference type="PANTHER" id="PTHR43053">
    <property type="entry name" value="GLYCOSIDASE FAMILY 31"/>
    <property type="match status" value="1"/>
</dbReference>
<dbReference type="InterPro" id="IPR002252">
    <property type="entry name" value="Glyco_hydro_36"/>
</dbReference>
<comment type="similarity">
    <text evidence="5">Belongs to the glycosyl hydrolase.</text>
</comment>
<protein>
    <recommendedName>
        <fullName evidence="2 5">Alpha-galactosidase</fullName>
        <ecNumber evidence="2 5">3.2.1.22</ecNumber>
    </recommendedName>
</protein>
<dbReference type="InterPro" id="IPR013785">
    <property type="entry name" value="Aldolase_TIM"/>
</dbReference>
<dbReference type="EMBL" id="JBHRYN010000012">
    <property type="protein sequence ID" value="MFC3702223.1"/>
    <property type="molecule type" value="Genomic_DNA"/>
</dbReference>
<evidence type="ECO:0000256" key="3">
    <source>
        <dbReference type="ARBA" id="ARBA00022801"/>
    </source>
</evidence>
<evidence type="ECO:0000259" key="6">
    <source>
        <dbReference type="Pfam" id="PF16875"/>
    </source>
</evidence>
<dbReference type="CDD" id="cd14791">
    <property type="entry name" value="GH36"/>
    <property type="match status" value="1"/>
</dbReference>